<dbReference type="FunFam" id="3.30.160.60:FF:001102">
    <property type="entry name" value="Transcription factor IIIA"/>
    <property type="match status" value="2"/>
</dbReference>
<feature type="domain" description="C2H2-type" evidence="11">
    <location>
        <begin position="112"/>
        <end position="141"/>
    </location>
</feature>
<protein>
    <recommendedName>
        <fullName evidence="11">C2H2-type domain-containing protein</fullName>
    </recommendedName>
</protein>
<evidence type="ECO:0000256" key="4">
    <source>
        <dbReference type="ARBA" id="ARBA00022771"/>
    </source>
</evidence>
<dbReference type="SMART" id="SM00355">
    <property type="entry name" value="ZnF_C2H2"/>
    <property type="match status" value="10"/>
</dbReference>
<dbReference type="SUPFAM" id="SSF57667">
    <property type="entry name" value="beta-beta-alpha zinc fingers"/>
    <property type="match status" value="5"/>
</dbReference>
<feature type="domain" description="C2H2-type" evidence="11">
    <location>
        <begin position="172"/>
        <end position="201"/>
    </location>
</feature>
<feature type="region of interest" description="Disordered" evidence="10">
    <location>
        <begin position="1"/>
        <end position="84"/>
    </location>
</feature>
<dbReference type="InterPro" id="IPR036236">
    <property type="entry name" value="Znf_C2H2_sf"/>
</dbReference>
<feature type="compositionally biased region" description="Acidic residues" evidence="10">
    <location>
        <begin position="423"/>
        <end position="434"/>
    </location>
</feature>
<dbReference type="GO" id="GO:0008270">
    <property type="term" value="F:zinc ion binding"/>
    <property type="evidence" value="ECO:0007669"/>
    <property type="project" value="UniProtKB-KW"/>
</dbReference>
<dbReference type="GO" id="GO:0005634">
    <property type="term" value="C:nucleus"/>
    <property type="evidence" value="ECO:0007669"/>
    <property type="project" value="UniProtKB-SubCell"/>
</dbReference>
<keyword evidence="7" id="KW-0804">Transcription</keyword>
<proteinExistence type="predicted"/>
<feature type="domain" description="C2H2-type" evidence="11">
    <location>
        <begin position="362"/>
        <end position="392"/>
    </location>
</feature>
<evidence type="ECO:0000256" key="6">
    <source>
        <dbReference type="ARBA" id="ARBA00023015"/>
    </source>
</evidence>
<dbReference type="Pfam" id="PF00096">
    <property type="entry name" value="zf-C2H2"/>
    <property type="match status" value="5"/>
</dbReference>
<keyword evidence="4 9" id="KW-0863">Zinc-finger</keyword>
<feature type="domain" description="C2H2-type" evidence="11">
    <location>
        <begin position="202"/>
        <end position="232"/>
    </location>
</feature>
<feature type="compositionally biased region" description="Low complexity" evidence="10">
    <location>
        <begin position="1"/>
        <end position="12"/>
    </location>
</feature>
<gene>
    <name evidence="12" type="ORF">SISNIDRAFT_460383</name>
</gene>
<reference evidence="12 13" key="1">
    <citation type="journal article" date="2016" name="Mol. Biol. Evol.">
        <title>Comparative Genomics of Early-Diverging Mushroom-Forming Fungi Provides Insights into the Origins of Lignocellulose Decay Capabilities.</title>
        <authorList>
            <person name="Nagy L.G."/>
            <person name="Riley R."/>
            <person name="Tritt A."/>
            <person name="Adam C."/>
            <person name="Daum C."/>
            <person name="Floudas D."/>
            <person name="Sun H."/>
            <person name="Yadav J.S."/>
            <person name="Pangilinan J."/>
            <person name="Larsson K.H."/>
            <person name="Matsuura K."/>
            <person name="Barry K."/>
            <person name="Labutti K."/>
            <person name="Kuo R."/>
            <person name="Ohm R.A."/>
            <person name="Bhattacharya S.S."/>
            <person name="Shirouzu T."/>
            <person name="Yoshinaga Y."/>
            <person name="Martin F.M."/>
            <person name="Grigoriev I.V."/>
            <person name="Hibbett D.S."/>
        </authorList>
    </citation>
    <scope>NUCLEOTIDE SEQUENCE [LARGE SCALE GENOMIC DNA]</scope>
    <source>
        <strain evidence="12 13">HHB9708</strain>
    </source>
</reference>
<dbReference type="OrthoDB" id="427030at2759"/>
<dbReference type="Gene3D" id="3.30.160.60">
    <property type="entry name" value="Classic Zinc Finger"/>
    <property type="match status" value="7"/>
</dbReference>
<keyword evidence="5" id="KW-0862">Zinc</keyword>
<evidence type="ECO:0000256" key="9">
    <source>
        <dbReference type="PROSITE-ProRule" id="PRU00042"/>
    </source>
</evidence>
<accession>A0A164NQA4</accession>
<dbReference type="STRING" id="1314777.A0A164NQA4"/>
<evidence type="ECO:0000256" key="10">
    <source>
        <dbReference type="SAM" id="MobiDB-lite"/>
    </source>
</evidence>
<dbReference type="PANTHER" id="PTHR46179:SF13">
    <property type="entry name" value="C2H2-TYPE DOMAIN-CONTAINING PROTEIN"/>
    <property type="match status" value="1"/>
</dbReference>
<evidence type="ECO:0000256" key="1">
    <source>
        <dbReference type="ARBA" id="ARBA00004123"/>
    </source>
</evidence>
<keyword evidence="8" id="KW-0539">Nucleus</keyword>
<evidence type="ECO:0000256" key="7">
    <source>
        <dbReference type="ARBA" id="ARBA00023163"/>
    </source>
</evidence>
<feature type="domain" description="C2H2-type" evidence="11">
    <location>
        <begin position="393"/>
        <end position="423"/>
    </location>
</feature>
<sequence length="532" mass="59730">MSSTLRTSTSLSLRKRKRNNDALVLRLSGGDTTQSHTTSDEGFHYSPTEGENDEQHPRDPSRVSGEYINAEAGPSKPSSSDKLEPTSKLFAGVMFVNGTAVPATGPTSKKPYQCTHAGCNKRYSKPSRLEEHERTHSGERPFSCSECPSSYFRESHLKAHVRTHLPESERPFACEEEGCQKRFWTTQHLKAHGQLHRGARIFECTENGCDEAFSKNYQLRSHIAEVHRPQGTKPFICEHEGCTKSFATNQKLRVHSRVHDERRYSCSHSECASTSAAPLYFATWTALQAHMKSEHPPACPYPSCNGRTFASQKGLRGHLKVHEDREIEDQLKADADDEADGVNGDEERYAKRRRGGDVGRDWVCAEDGCDKAFKSNKALKTHVHTSHLHRRDFVCPAADCGLAFGYKHVLQRHISRCHAEATTETDEHEGEVVEESERRQPAFTISSLTGKSYSLAARSLPCPWPRAFSATPPEHGSADASHTCPFAFTRSYDLRRHLKAQHGVEKSKAEVERWVKEYTRHNIPLDPALVEA</sequence>
<dbReference type="GO" id="GO:0000978">
    <property type="term" value="F:RNA polymerase II cis-regulatory region sequence-specific DNA binding"/>
    <property type="evidence" value="ECO:0007669"/>
    <property type="project" value="UniProtKB-ARBA"/>
</dbReference>
<evidence type="ECO:0000256" key="8">
    <source>
        <dbReference type="ARBA" id="ARBA00023242"/>
    </source>
</evidence>
<feature type="region of interest" description="Disordered" evidence="10">
    <location>
        <begin position="420"/>
        <end position="439"/>
    </location>
</feature>
<dbReference type="InterPro" id="IPR013087">
    <property type="entry name" value="Znf_C2H2_type"/>
</dbReference>
<evidence type="ECO:0000256" key="3">
    <source>
        <dbReference type="ARBA" id="ARBA00022737"/>
    </source>
</evidence>
<evidence type="ECO:0000259" key="11">
    <source>
        <dbReference type="PROSITE" id="PS50157"/>
    </source>
</evidence>
<dbReference type="Proteomes" id="UP000076722">
    <property type="component" value="Unassembled WGS sequence"/>
</dbReference>
<keyword evidence="3" id="KW-0677">Repeat</keyword>
<dbReference type="EMBL" id="KV419442">
    <property type="protein sequence ID" value="KZS87930.1"/>
    <property type="molecule type" value="Genomic_DNA"/>
</dbReference>
<dbReference type="PROSITE" id="PS50157">
    <property type="entry name" value="ZINC_FINGER_C2H2_2"/>
    <property type="match status" value="7"/>
</dbReference>
<keyword evidence="2" id="KW-0479">Metal-binding</keyword>
<dbReference type="FunFam" id="3.30.160.60:FF:000671">
    <property type="entry name" value="Zinc finger protein 26"/>
    <property type="match status" value="1"/>
</dbReference>
<comment type="subcellular location">
    <subcellularLocation>
        <location evidence="1">Nucleus</location>
    </subcellularLocation>
</comment>
<dbReference type="PROSITE" id="PS00028">
    <property type="entry name" value="ZINC_FINGER_C2H2_1"/>
    <property type="match status" value="7"/>
</dbReference>
<evidence type="ECO:0000313" key="13">
    <source>
        <dbReference type="Proteomes" id="UP000076722"/>
    </source>
</evidence>
<dbReference type="InterPro" id="IPR051061">
    <property type="entry name" value="Zinc_finger_trans_reg"/>
</dbReference>
<keyword evidence="13" id="KW-1185">Reference proteome</keyword>
<name>A0A164NQA4_9AGAM</name>
<keyword evidence="6" id="KW-0805">Transcription regulation</keyword>
<feature type="domain" description="C2H2-type" evidence="11">
    <location>
        <begin position="235"/>
        <end position="264"/>
    </location>
</feature>
<organism evidence="12 13">
    <name type="scientific">Sistotremastrum niveocremeum HHB9708</name>
    <dbReference type="NCBI Taxonomy" id="1314777"/>
    <lineage>
        <taxon>Eukaryota</taxon>
        <taxon>Fungi</taxon>
        <taxon>Dikarya</taxon>
        <taxon>Basidiomycota</taxon>
        <taxon>Agaricomycotina</taxon>
        <taxon>Agaricomycetes</taxon>
        <taxon>Sistotremastrales</taxon>
        <taxon>Sistotremastraceae</taxon>
        <taxon>Sertulicium</taxon>
        <taxon>Sertulicium niveocremeum</taxon>
    </lineage>
</organism>
<dbReference type="GO" id="GO:0000981">
    <property type="term" value="F:DNA-binding transcription factor activity, RNA polymerase II-specific"/>
    <property type="evidence" value="ECO:0007669"/>
    <property type="project" value="UniProtKB-ARBA"/>
</dbReference>
<evidence type="ECO:0000313" key="12">
    <source>
        <dbReference type="EMBL" id="KZS87930.1"/>
    </source>
</evidence>
<dbReference type="AlphaFoldDB" id="A0A164NQA4"/>
<dbReference type="PANTHER" id="PTHR46179">
    <property type="entry name" value="ZINC FINGER PROTEIN"/>
    <property type="match status" value="1"/>
</dbReference>
<dbReference type="FunFam" id="3.30.160.60:FF:000125">
    <property type="entry name" value="Putative zinc finger protein 143"/>
    <property type="match status" value="1"/>
</dbReference>
<evidence type="ECO:0000256" key="5">
    <source>
        <dbReference type="ARBA" id="ARBA00022833"/>
    </source>
</evidence>
<feature type="domain" description="C2H2-type" evidence="11">
    <location>
        <begin position="142"/>
        <end position="169"/>
    </location>
</feature>
<evidence type="ECO:0000256" key="2">
    <source>
        <dbReference type="ARBA" id="ARBA00022723"/>
    </source>
</evidence>